<organism evidence="1">
    <name type="scientific">Siphoviridae sp. ctmqu18</name>
    <dbReference type="NCBI Taxonomy" id="2825655"/>
    <lineage>
        <taxon>Viruses</taxon>
        <taxon>Duplodnaviria</taxon>
        <taxon>Heunggongvirae</taxon>
        <taxon>Uroviricota</taxon>
        <taxon>Caudoviricetes</taxon>
    </lineage>
</organism>
<dbReference type="EMBL" id="BK016207">
    <property type="protein sequence ID" value="DAG02229.1"/>
    <property type="molecule type" value="Genomic_DNA"/>
</dbReference>
<accession>A0A8S5V6B5</accession>
<name>A0A8S5V6B5_9CAUD</name>
<evidence type="ECO:0000313" key="1">
    <source>
        <dbReference type="EMBL" id="DAG02229.1"/>
    </source>
</evidence>
<protein>
    <submittedName>
        <fullName evidence="1">Uncharacterized protein</fullName>
    </submittedName>
</protein>
<sequence>MNRNKSKFYYALYVDKVPKVDEYGNNTGEYERRWGNPIECFANISAAKGETSTRQFGESENYDRVIVMDKDAPPIDAYTILWIDIVPKLSEDGSLLLNDDGSIVTPHDHIVKKVAKSINSVSIAISRVEVSG</sequence>
<proteinExistence type="predicted"/>
<reference evidence="1" key="1">
    <citation type="journal article" date="2021" name="Proc. Natl. Acad. Sci. U.S.A.">
        <title>A Catalog of Tens of Thousands of Viruses from Human Metagenomes Reveals Hidden Associations with Chronic Diseases.</title>
        <authorList>
            <person name="Tisza M.J."/>
            <person name="Buck C.B."/>
        </authorList>
    </citation>
    <scope>NUCLEOTIDE SEQUENCE</scope>
    <source>
        <strain evidence="1">Ctmqu18</strain>
    </source>
</reference>